<feature type="transmembrane region" description="Helical" evidence="1">
    <location>
        <begin position="213"/>
        <end position="233"/>
    </location>
</feature>
<evidence type="ECO:0000259" key="2">
    <source>
        <dbReference type="Pfam" id="PF07853"/>
    </source>
</evidence>
<gene>
    <name evidence="3" type="ORF">Q9S78_09685</name>
</gene>
<protein>
    <submittedName>
        <fullName evidence="3">DUF1648 domain-containing protein</fullName>
    </submittedName>
</protein>
<dbReference type="InterPro" id="IPR012867">
    <property type="entry name" value="DUF1648"/>
</dbReference>
<keyword evidence="1" id="KW-0472">Membrane</keyword>
<feature type="transmembrane region" description="Helical" evidence="1">
    <location>
        <begin position="132"/>
        <end position="151"/>
    </location>
</feature>
<feature type="transmembrane region" description="Helical" evidence="1">
    <location>
        <begin position="12"/>
        <end position="35"/>
    </location>
</feature>
<dbReference type="Proteomes" id="UP001262835">
    <property type="component" value="Unassembled WGS sequence"/>
</dbReference>
<organism evidence="3 4">
    <name type="scientific">Microbacterium aquilitoris</name>
    <dbReference type="NCBI Taxonomy" id="3067307"/>
    <lineage>
        <taxon>Bacteria</taxon>
        <taxon>Bacillati</taxon>
        <taxon>Actinomycetota</taxon>
        <taxon>Actinomycetes</taxon>
        <taxon>Micrococcales</taxon>
        <taxon>Microbacteriaceae</taxon>
        <taxon>Microbacterium</taxon>
    </lineage>
</organism>
<feature type="domain" description="DUF1648" evidence="2">
    <location>
        <begin position="24"/>
        <end position="65"/>
    </location>
</feature>
<keyword evidence="4" id="KW-1185">Reference proteome</keyword>
<evidence type="ECO:0000313" key="4">
    <source>
        <dbReference type="Proteomes" id="UP001262835"/>
    </source>
</evidence>
<reference evidence="3 4" key="1">
    <citation type="submission" date="2023-08" db="EMBL/GenBank/DDBJ databases">
        <title>Microbacterium aquilitoris sp. nov. and Microbacterium gwkjibeachense sp. nov., isolated from beach.</title>
        <authorList>
            <person name="Lee S.D."/>
            <person name="Yang H."/>
            <person name="Kim I."/>
        </authorList>
    </citation>
    <scope>NUCLEOTIDE SEQUENCE [LARGE SCALE GENOMIC DNA]</scope>
    <source>
        <strain evidence="3 4">KSW-18</strain>
    </source>
</reference>
<feature type="transmembrane region" description="Helical" evidence="1">
    <location>
        <begin position="184"/>
        <end position="207"/>
    </location>
</feature>
<accession>A0ABU3GMZ9</accession>
<comment type="caution">
    <text evidence="3">The sequence shown here is derived from an EMBL/GenBank/DDBJ whole genome shotgun (WGS) entry which is preliminary data.</text>
</comment>
<name>A0ABU3GMZ9_9MICO</name>
<evidence type="ECO:0000256" key="1">
    <source>
        <dbReference type="SAM" id="Phobius"/>
    </source>
</evidence>
<proteinExistence type="predicted"/>
<dbReference type="RefSeq" id="WP_311857094.1">
    <property type="nucleotide sequence ID" value="NZ_JAUZVT010000002.1"/>
</dbReference>
<feature type="transmembrane region" description="Helical" evidence="1">
    <location>
        <begin position="60"/>
        <end position="84"/>
    </location>
</feature>
<feature type="transmembrane region" description="Helical" evidence="1">
    <location>
        <begin position="96"/>
        <end position="120"/>
    </location>
</feature>
<keyword evidence="1" id="KW-0812">Transmembrane</keyword>
<evidence type="ECO:0000313" key="3">
    <source>
        <dbReference type="EMBL" id="MDT3330944.1"/>
    </source>
</evidence>
<dbReference type="EMBL" id="JAUZVT010000002">
    <property type="protein sequence ID" value="MDT3330944.1"/>
    <property type="molecule type" value="Genomic_DNA"/>
</dbReference>
<keyword evidence="1" id="KW-1133">Transmembrane helix</keyword>
<dbReference type="Pfam" id="PF07853">
    <property type="entry name" value="DUF1648"/>
    <property type="match status" value="1"/>
</dbReference>
<sequence>MTTDRPTVVRRRFTLVALVIPVVVVVASIAVQLVLLPQVPPTIATHWGWTGRANGFSPSWLMPLVTALIGGAIPVAVFALGVGGLRRGDHGSSYRLLGAVAVFIAVLVAGLGAATLGIQTGRADAAAVLPPLLLPGVMIAALAAGAVGWAIQPHAPWRPTPGGTSAEVDVRPGERVVWLQGVSLARAGVVVLSVVTVIGVAAAVPVVLLADPAASWISLGVVIVLAVLFAVTLRYHVRVDPEGLTAVSAAGWPRVHVPIDDVMSAEVVQVSPMGEFGGWGIRRSAQGRGVVLRSGEGVRVHRHDGQTLTVTVDDAATAAGLLNAYAALTAGRRGD</sequence>